<dbReference type="PRINTS" id="PR00081">
    <property type="entry name" value="GDHRDH"/>
</dbReference>
<reference evidence="3 4" key="1">
    <citation type="submission" date="2021-02" db="EMBL/GenBank/DDBJ databases">
        <authorList>
            <person name="Park J.-S."/>
        </authorList>
    </citation>
    <scope>NUCLEOTIDE SEQUENCE [LARGE SCALE GENOMIC DNA]</scope>
    <source>
        <strain evidence="3 4">188UL20-2</strain>
    </source>
</reference>
<dbReference type="Gene3D" id="3.40.50.720">
    <property type="entry name" value="NAD(P)-binding Rossmann-like Domain"/>
    <property type="match status" value="1"/>
</dbReference>
<keyword evidence="4" id="KW-1185">Reference proteome</keyword>
<dbReference type="InterPro" id="IPR020904">
    <property type="entry name" value="Sc_DH/Rdtase_CS"/>
</dbReference>
<name>A0ABS2HF37_9VIBR</name>
<dbReference type="InterPro" id="IPR002347">
    <property type="entry name" value="SDR_fam"/>
</dbReference>
<gene>
    <name evidence="3" type="ORF">JQC93_07185</name>
</gene>
<dbReference type="Pfam" id="PF00106">
    <property type="entry name" value="adh_short"/>
    <property type="match status" value="1"/>
</dbReference>
<evidence type="ECO:0000256" key="1">
    <source>
        <dbReference type="ARBA" id="ARBA00006484"/>
    </source>
</evidence>
<dbReference type="EMBL" id="JAFEUM010000002">
    <property type="protein sequence ID" value="MBM7036193.1"/>
    <property type="molecule type" value="Genomic_DNA"/>
</dbReference>
<evidence type="ECO:0000313" key="3">
    <source>
        <dbReference type="EMBL" id="MBM7036193.1"/>
    </source>
</evidence>
<dbReference type="SUPFAM" id="SSF51735">
    <property type="entry name" value="NAD(P)-binding Rossmann-fold domains"/>
    <property type="match status" value="1"/>
</dbReference>
<comment type="similarity">
    <text evidence="1">Belongs to the short-chain dehydrogenases/reductases (SDR) family.</text>
</comment>
<proteinExistence type="inferred from homology"/>
<dbReference type="RefSeq" id="WP_205157782.1">
    <property type="nucleotide sequence ID" value="NZ_JAFEUM010000002.1"/>
</dbReference>
<organism evidence="3 4">
    <name type="scientific">Vibrio ulleungensis</name>
    <dbReference type="NCBI Taxonomy" id="2807619"/>
    <lineage>
        <taxon>Bacteria</taxon>
        <taxon>Pseudomonadati</taxon>
        <taxon>Pseudomonadota</taxon>
        <taxon>Gammaproteobacteria</taxon>
        <taxon>Vibrionales</taxon>
        <taxon>Vibrionaceae</taxon>
        <taxon>Vibrio</taxon>
    </lineage>
</organism>
<comment type="caution">
    <text evidence="3">The sequence shown here is derived from an EMBL/GenBank/DDBJ whole genome shotgun (WGS) entry which is preliminary data.</text>
</comment>
<protein>
    <submittedName>
        <fullName evidence="3">SDR family NAD(P)-dependent oxidoreductase</fullName>
    </submittedName>
</protein>
<dbReference type="Proteomes" id="UP000809621">
    <property type="component" value="Unassembled WGS sequence"/>
</dbReference>
<evidence type="ECO:0000313" key="4">
    <source>
        <dbReference type="Proteomes" id="UP000809621"/>
    </source>
</evidence>
<dbReference type="PANTHER" id="PTHR44196">
    <property type="entry name" value="DEHYDROGENASE/REDUCTASE SDR FAMILY MEMBER 7B"/>
    <property type="match status" value="1"/>
</dbReference>
<dbReference type="InterPro" id="IPR036291">
    <property type="entry name" value="NAD(P)-bd_dom_sf"/>
</dbReference>
<sequence length="247" mass="26820">MFEINHQTVLVTGATSGIGQQVAQDYAKKGWNVVACGRNQAKLAELALKFPNIATLAFDITDAKACREALSGLEPCPTLWVLNAGDCEYIDDGVMDAALFRRVITVNVIGLSNCIEAIQDQFTAGHRLAIVGSISSELALPRAEAYGASKAAVKYLAHTLRMDLAAKQVHVSAIFPGFVETPLTDKNNFAMPMIISVEQASKSLIDGLSKGKSNLYFPRRFTSIIRLLGTLPYSWQHALIGRLLKQP</sequence>
<dbReference type="PROSITE" id="PS00061">
    <property type="entry name" value="ADH_SHORT"/>
    <property type="match status" value="1"/>
</dbReference>
<dbReference type="PANTHER" id="PTHR44196:SF1">
    <property type="entry name" value="DEHYDROGENASE_REDUCTASE SDR FAMILY MEMBER 7B"/>
    <property type="match status" value="1"/>
</dbReference>
<accession>A0ABS2HF37</accession>
<keyword evidence="2" id="KW-0560">Oxidoreductase</keyword>
<evidence type="ECO:0000256" key="2">
    <source>
        <dbReference type="ARBA" id="ARBA00023002"/>
    </source>
</evidence>